<keyword evidence="14" id="KW-1185">Reference proteome</keyword>
<evidence type="ECO:0000256" key="8">
    <source>
        <dbReference type="ARBA" id="ARBA00023170"/>
    </source>
</evidence>
<dbReference type="Ensembl" id="ENSOANT00000048770.1">
    <property type="protein sequence ID" value="ENSOANP00000035585.1"/>
    <property type="gene ID" value="ENSOANG00000045430.1"/>
</dbReference>
<keyword evidence="6 10" id="KW-0297">G-protein coupled receptor</keyword>
<keyword evidence="4 11" id="KW-0552">Olfaction</keyword>
<gene>
    <name evidence="13" type="primary">LOC114807794</name>
</gene>
<evidence type="ECO:0000256" key="4">
    <source>
        <dbReference type="ARBA" id="ARBA00022725"/>
    </source>
</evidence>
<keyword evidence="5 11" id="KW-1133">Transmembrane helix</keyword>
<dbReference type="FunFam" id="1.20.1070.10:FF:000009">
    <property type="entry name" value="Olfactory receptor"/>
    <property type="match status" value="1"/>
</dbReference>
<feature type="transmembrane region" description="Helical" evidence="11">
    <location>
        <begin position="26"/>
        <end position="48"/>
    </location>
</feature>
<dbReference type="PRINTS" id="PR00237">
    <property type="entry name" value="GPCRRHODOPSN"/>
</dbReference>
<protein>
    <recommendedName>
        <fullName evidence="11">Olfactory receptor</fullName>
    </recommendedName>
</protein>
<dbReference type="AlphaFoldDB" id="A0A6I8N3Z7"/>
<dbReference type="Proteomes" id="UP000002279">
    <property type="component" value="Unplaced"/>
</dbReference>
<dbReference type="PRINTS" id="PR00245">
    <property type="entry name" value="OLFACTORYR"/>
</dbReference>
<dbReference type="CDD" id="cd15918">
    <property type="entry name" value="7tmA_OR1_7-like"/>
    <property type="match status" value="1"/>
</dbReference>
<feature type="transmembrane region" description="Helical" evidence="11">
    <location>
        <begin position="238"/>
        <end position="261"/>
    </location>
</feature>
<accession>A0A6I8N3Z7</accession>
<dbReference type="InterPro" id="IPR017452">
    <property type="entry name" value="GPCR_Rhodpsn_7TM"/>
</dbReference>
<dbReference type="GO" id="GO:0004930">
    <property type="term" value="F:G protein-coupled receptor activity"/>
    <property type="evidence" value="ECO:0007669"/>
    <property type="project" value="UniProtKB-KW"/>
</dbReference>
<evidence type="ECO:0000313" key="14">
    <source>
        <dbReference type="Proteomes" id="UP000002279"/>
    </source>
</evidence>
<evidence type="ECO:0000256" key="2">
    <source>
        <dbReference type="ARBA" id="ARBA00022606"/>
    </source>
</evidence>
<keyword evidence="2 11" id="KW-0716">Sensory transduction</keyword>
<dbReference type="Pfam" id="PF13853">
    <property type="entry name" value="7tm_4"/>
    <property type="match status" value="1"/>
</dbReference>
<keyword evidence="8 10" id="KW-0675">Receptor</keyword>
<reference evidence="13" key="1">
    <citation type="submission" date="2025-08" db="UniProtKB">
        <authorList>
            <consortium name="Ensembl"/>
        </authorList>
    </citation>
    <scope>IDENTIFICATION</scope>
    <source>
        <strain evidence="13">Glennie</strain>
    </source>
</reference>
<evidence type="ECO:0000313" key="13">
    <source>
        <dbReference type="Ensembl" id="ENSOANP00000035585.1"/>
    </source>
</evidence>
<dbReference type="PROSITE" id="PS00237">
    <property type="entry name" value="G_PROTEIN_RECEP_F1_1"/>
    <property type="match status" value="1"/>
</dbReference>
<feature type="transmembrane region" description="Helical" evidence="11">
    <location>
        <begin position="273"/>
        <end position="292"/>
    </location>
</feature>
<evidence type="ECO:0000256" key="7">
    <source>
        <dbReference type="ARBA" id="ARBA00023136"/>
    </source>
</evidence>
<sequence length="322" mass="35049">MGSENKTGASGFILLGLSSDSEQQRLLLVLFLTLYLVTVGGNLLIVLAIGTDSHLQSPMYFFLANLSLVDVCFSSTTVPKMLTNMQTSSPAISYVGCLSQLYFFLIFSDLDNLLLAVMAYDRFMAICRPLDYATAMGPQRCVLLVAACWVITNLISLLHTILVTKLSFCADRTIPHFFCDLAPLLQLSCSDTSVNELVVLIVGGSSIAIPFTLILISYIRIIAAVLRVPSARGRFKAFSTCGSHLAVVSLFYGTIVAVYFLPSSTQSPGKDSVAAVLYAVVTPLLNPFIYSLRNRDLHGALRRALCSWNLSLLWAPPLSLIP</sequence>
<comment type="subcellular location">
    <subcellularLocation>
        <location evidence="11">Cell membrane</location>
        <topology evidence="11">Multi-pass membrane protein</topology>
    </subcellularLocation>
    <subcellularLocation>
        <location evidence="1">Membrane</location>
        <topology evidence="1">Multi-pass membrane protein</topology>
    </subcellularLocation>
</comment>
<feature type="domain" description="G-protein coupled receptors family 1 profile" evidence="12">
    <location>
        <begin position="41"/>
        <end position="290"/>
    </location>
</feature>
<dbReference type="GO" id="GO:0007165">
    <property type="term" value="P:signal transduction"/>
    <property type="evidence" value="ECO:0000318"/>
    <property type="project" value="GO_Central"/>
</dbReference>
<evidence type="ECO:0000256" key="6">
    <source>
        <dbReference type="ARBA" id="ARBA00023040"/>
    </source>
</evidence>
<evidence type="ECO:0000256" key="10">
    <source>
        <dbReference type="RuleBase" id="RU000688"/>
    </source>
</evidence>
<dbReference type="SUPFAM" id="SSF81321">
    <property type="entry name" value="Family A G protein-coupled receptor-like"/>
    <property type="match status" value="1"/>
</dbReference>
<feature type="transmembrane region" description="Helical" evidence="11">
    <location>
        <begin position="60"/>
        <end position="81"/>
    </location>
</feature>
<feature type="transmembrane region" description="Helical" evidence="11">
    <location>
        <begin position="101"/>
        <end position="120"/>
    </location>
</feature>
<keyword evidence="3 10" id="KW-0812">Transmembrane</keyword>
<keyword evidence="11" id="KW-1003">Cell membrane</keyword>
<evidence type="ECO:0000256" key="11">
    <source>
        <dbReference type="RuleBase" id="RU363047"/>
    </source>
</evidence>
<dbReference type="InterPro" id="IPR000725">
    <property type="entry name" value="Olfact_rcpt"/>
</dbReference>
<dbReference type="OMA" id="IIAPFIC"/>
<dbReference type="GO" id="GO:0004984">
    <property type="term" value="F:olfactory receptor activity"/>
    <property type="evidence" value="ECO:0000318"/>
    <property type="project" value="GO_Central"/>
</dbReference>
<dbReference type="PROSITE" id="PS50262">
    <property type="entry name" value="G_PROTEIN_RECEP_F1_2"/>
    <property type="match status" value="1"/>
</dbReference>
<feature type="transmembrane region" description="Helical" evidence="11">
    <location>
        <begin position="141"/>
        <end position="162"/>
    </location>
</feature>
<dbReference type="Gene3D" id="1.20.1070.10">
    <property type="entry name" value="Rhodopsin 7-helix transmembrane proteins"/>
    <property type="match status" value="1"/>
</dbReference>
<evidence type="ECO:0000256" key="5">
    <source>
        <dbReference type="ARBA" id="ARBA00022989"/>
    </source>
</evidence>
<evidence type="ECO:0000256" key="1">
    <source>
        <dbReference type="ARBA" id="ARBA00004141"/>
    </source>
</evidence>
<dbReference type="PANTHER" id="PTHR48001">
    <property type="entry name" value="OLFACTORY RECEPTOR"/>
    <property type="match status" value="1"/>
</dbReference>
<dbReference type="GeneTree" id="ENSGT00940000162852"/>
<evidence type="ECO:0000256" key="9">
    <source>
        <dbReference type="ARBA" id="ARBA00023224"/>
    </source>
</evidence>
<reference evidence="13" key="2">
    <citation type="submission" date="2025-09" db="UniProtKB">
        <authorList>
            <consortium name="Ensembl"/>
        </authorList>
    </citation>
    <scope>IDENTIFICATION</scope>
    <source>
        <strain evidence="13">Glennie</strain>
    </source>
</reference>
<feature type="transmembrane region" description="Helical" evidence="11">
    <location>
        <begin position="197"/>
        <end position="226"/>
    </location>
</feature>
<comment type="similarity">
    <text evidence="10">Belongs to the G-protein coupled receptor 1 family.</text>
</comment>
<dbReference type="InParanoid" id="A0A6I8N3Z7"/>
<dbReference type="InterPro" id="IPR000276">
    <property type="entry name" value="GPCR_Rhodpsn"/>
</dbReference>
<keyword evidence="7 11" id="KW-0472">Membrane</keyword>
<name>A0A6I8N3Z7_ORNAN</name>
<organism evidence="13 14">
    <name type="scientific">Ornithorhynchus anatinus</name>
    <name type="common">Duckbill platypus</name>
    <dbReference type="NCBI Taxonomy" id="9258"/>
    <lineage>
        <taxon>Eukaryota</taxon>
        <taxon>Metazoa</taxon>
        <taxon>Chordata</taxon>
        <taxon>Craniata</taxon>
        <taxon>Vertebrata</taxon>
        <taxon>Euteleostomi</taxon>
        <taxon>Mammalia</taxon>
        <taxon>Monotremata</taxon>
        <taxon>Ornithorhynchidae</taxon>
        <taxon>Ornithorhynchus</taxon>
    </lineage>
</organism>
<evidence type="ECO:0000259" key="12">
    <source>
        <dbReference type="PROSITE" id="PS50262"/>
    </source>
</evidence>
<proteinExistence type="inferred from homology"/>
<dbReference type="GO" id="GO:0005886">
    <property type="term" value="C:plasma membrane"/>
    <property type="evidence" value="ECO:0000318"/>
    <property type="project" value="GO_Central"/>
</dbReference>
<keyword evidence="9 10" id="KW-0807">Transducer</keyword>
<evidence type="ECO:0000256" key="3">
    <source>
        <dbReference type="ARBA" id="ARBA00022692"/>
    </source>
</evidence>
<dbReference type="FunCoup" id="A0A6I8N3Z7">
    <property type="interactions" value="199"/>
</dbReference>